<keyword evidence="4" id="KW-1003">Cell membrane</keyword>
<organism evidence="11 12">
    <name type="scientific">Lacticaseibacillus saniviri JCM 17471 = DSM 24301</name>
    <dbReference type="NCBI Taxonomy" id="1293598"/>
    <lineage>
        <taxon>Bacteria</taxon>
        <taxon>Bacillati</taxon>
        <taxon>Bacillota</taxon>
        <taxon>Bacilli</taxon>
        <taxon>Lactobacillales</taxon>
        <taxon>Lactobacillaceae</taxon>
        <taxon>Lacticaseibacillus</taxon>
    </lineage>
</organism>
<evidence type="ECO:0000256" key="6">
    <source>
        <dbReference type="ARBA" id="ARBA00022989"/>
    </source>
</evidence>
<sequence length="463" mass="49613">MEVSKRMHNKQIGFIEALCVMLMVLGLLGTLIIGFKMSPHVPILMVITLLLFYGRLRGFSWDEIHDGIIEGIRPGIIPIIIFMLIGVLVATWMAAGTIPTIMVFGFHLLSARFFLPLVFIICGIVGMTVGSSFTTISTIGIALLGVGQLLHVNSALTAGAVVSGAFLGNNLSPLSDTTNLAAGLAEVNLYQHIKAMAAPAIPAAVISLLIYTWLGHNAQPVALHQLDQLTRALAQQFNLNWVTLLPAVWLLLTAWFKIPAIAALLSSAGVALLTMLNQPSMVFSGPAIDQLIMSGFQAHTGDRQLDTLLSRGGINGMLGSIALIILALTLGGLLIKYGIINQLIHRTEGVINTPAKLILMTTLSAVGINLLVGEQYLSIILPGETYKPLYKKLNVPAVMLSRTLDGGGAAVNSLIPWGVSGVFIAGTLGVSPLAYIPFAFYPYLEPLITVILGFFWHKRPVSR</sequence>
<dbReference type="PANTHER" id="PTHR33451:SF6">
    <property type="entry name" value="NA(+)_H(+) ANTIPORTER NHAC"/>
    <property type="match status" value="1"/>
</dbReference>
<feature type="transmembrane region" description="Helical" evidence="9">
    <location>
        <begin position="313"/>
        <end position="335"/>
    </location>
</feature>
<feature type="transmembrane region" description="Helical" evidence="9">
    <location>
        <begin position="195"/>
        <end position="214"/>
    </location>
</feature>
<dbReference type="InterPro" id="IPR052180">
    <property type="entry name" value="NhaC_Na-H+_Antiporter"/>
</dbReference>
<dbReference type="PANTHER" id="PTHR33451">
    <property type="entry name" value="MALATE-2H(+)/NA(+)-LACTATE ANTIPORTER"/>
    <property type="match status" value="1"/>
</dbReference>
<dbReference type="AlphaFoldDB" id="A0A0R2MQA1"/>
<dbReference type="Proteomes" id="UP000050969">
    <property type="component" value="Unassembled WGS sequence"/>
</dbReference>
<dbReference type="Pfam" id="PF03553">
    <property type="entry name" value="Na_H_antiporter"/>
    <property type="match status" value="1"/>
</dbReference>
<protein>
    <submittedName>
        <fullName evidence="11">Na+ H+ antiporter NhaC</fullName>
    </submittedName>
</protein>
<comment type="subcellular location">
    <subcellularLocation>
        <location evidence="1">Cell membrane</location>
        <topology evidence="1">Multi-pass membrane protein</topology>
    </subcellularLocation>
</comment>
<dbReference type="GO" id="GO:0015297">
    <property type="term" value="F:antiporter activity"/>
    <property type="evidence" value="ECO:0007669"/>
    <property type="project" value="UniProtKB-KW"/>
</dbReference>
<evidence type="ECO:0000256" key="3">
    <source>
        <dbReference type="ARBA" id="ARBA00022449"/>
    </source>
</evidence>
<keyword evidence="5 9" id="KW-0812">Transmembrane</keyword>
<dbReference type="STRING" id="1293598.IV56_GL002160"/>
<feature type="transmembrane region" description="Helical" evidence="9">
    <location>
        <begin position="12"/>
        <end position="33"/>
    </location>
</feature>
<evidence type="ECO:0000256" key="8">
    <source>
        <dbReference type="ARBA" id="ARBA00038435"/>
    </source>
</evidence>
<dbReference type="PATRIC" id="fig|1293598.4.peg.2260"/>
<feature type="transmembrane region" description="Helical" evidence="9">
    <location>
        <begin position="409"/>
        <end position="428"/>
    </location>
</feature>
<keyword evidence="7 9" id="KW-0472">Membrane</keyword>
<keyword evidence="6 9" id="KW-1133">Transmembrane helix</keyword>
<comment type="caution">
    <text evidence="11">The sequence shown here is derived from an EMBL/GenBank/DDBJ whole genome shotgun (WGS) entry which is preliminary data.</text>
</comment>
<accession>A0A0R2MQA1</accession>
<evidence type="ECO:0000313" key="11">
    <source>
        <dbReference type="EMBL" id="KRO15799.1"/>
    </source>
</evidence>
<dbReference type="InterPro" id="IPR018461">
    <property type="entry name" value="Na/H_Antiport_NhaC-like_C"/>
</dbReference>
<keyword evidence="12" id="KW-1185">Reference proteome</keyword>
<comment type="similarity">
    <text evidence="8">Belongs to the NhaC Na(+)/H(+) (TC 2.A.35) antiporter family.</text>
</comment>
<feature type="transmembrane region" description="Helical" evidence="9">
    <location>
        <begin position="76"/>
        <end position="107"/>
    </location>
</feature>
<feature type="domain" description="Na+/H+ antiporter NhaC-like C-terminal" evidence="10">
    <location>
        <begin position="164"/>
        <end position="455"/>
    </location>
</feature>
<evidence type="ECO:0000256" key="9">
    <source>
        <dbReference type="SAM" id="Phobius"/>
    </source>
</evidence>
<feature type="transmembrane region" description="Helical" evidence="9">
    <location>
        <begin position="39"/>
        <end position="56"/>
    </location>
</feature>
<evidence type="ECO:0000313" key="12">
    <source>
        <dbReference type="Proteomes" id="UP000050969"/>
    </source>
</evidence>
<evidence type="ECO:0000256" key="7">
    <source>
        <dbReference type="ARBA" id="ARBA00023136"/>
    </source>
</evidence>
<evidence type="ECO:0000256" key="2">
    <source>
        <dbReference type="ARBA" id="ARBA00022448"/>
    </source>
</evidence>
<keyword evidence="3" id="KW-0050">Antiport</keyword>
<gene>
    <name evidence="11" type="ORF">IV56_GL002160</name>
</gene>
<evidence type="ECO:0000256" key="4">
    <source>
        <dbReference type="ARBA" id="ARBA00022475"/>
    </source>
</evidence>
<evidence type="ECO:0000256" key="1">
    <source>
        <dbReference type="ARBA" id="ARBA00004651"/>
    </source>
</evidence>
<evidence type="ECO:0000256" key="5">
    <source>
        <dbReference type="ARBA" id="ARBA00022692"/>
    </source>
</evidence>
<reference evidence="11 12" key="1">
    <citation type="journal article" date="2015" name="Genome Announc.">
        <title>Expanding the biotechnology potential of lactobacilli through comparative genomics of 213 strains and associated genera.</title>
        <authorList>
            <person name="Sun Z."/>
            <person name="Harris H.M."/>
            <person name="McCann A."/>
            <person name="Guo C."/>
            <person name="Argimon S."/>
            <person name="Zhang W."/>
            <person name="Yang X."/>
            <person name="Jeffery I.B."/>
            <person name="Cooney J.C."/>
            <person name="Kagawa T.F."/>
            <person name="Liu W."/>
            <person name="Song Y."/>
            <person name="Salvetti E."/>
            <person name="Wrobel A."/>
            <person name="Rasinkangas P."/>
            <person name="Parkhill J."/>
            <person name="Rea M.C."/>
            <person name="O'Sullivan O."/>
            <person name="Ritari J."/>
            <person name="Douillard F.P."/>
            <person name="Paul Ross R."/>
            <person name="Yang R."/>
            <person name="Briner A.E."/>
            <person name="Felis G.E."/>
            <person name="de Vos W.M."/>
            <person name="Barrangou R."/>
            <person name="Klaenhammer T.R."/>
            <person name="Caufield P.W."/>
            <person name="Cui Y."/>
            <person name="Zhang H."/>
            <person name="O'Toole P.W."/>
        </authorList>
    </citation>
    <scope>NUCLEOTIDE SEQUENCE [LARGE SCALE GENOMIC DNA]</scope>
    <source>
        <strain evidence="11 12">DSM 24301</strain>
    </source>
</reference>
<dbReference type="EMBL" id="JQCE01000060">
    <property type="protein sequence ID" value="KRO15799.1"/>
    <property type="molecule type" value="Genomic_DNA"/>
</dbReference>
<feature type="transmembrane region" description="Helical" evidence="9">
    <location>
        <begin position="113"/>
        <end position="146"/>
    </location>
</feature>
<keyword evidence="2" id="KW-0813">Transport</keyword>
<name>A0A0R2MQA1_9LACO</name>
<proteinExistence type="inferred from homology"/>
<evidence type="ECO:0000259" key="10">
    <source>
        <dbReference type="Pfam" id="PF03553"/>
    </source>
</evidence>
<feature type="transmembrane region" description="Helical" evidence="9">
    <location>
        <begin position="434"/>
        <end position="456"/>
    </location>
</feature>
<dbReference type="GO" id="GO:0005886">
    <property type="term" value="C:plasma membrane"/>
    <property type="evidence" value="ECO:0007669"/>
    <property type="project" value="UniProtKB-SubCell"/>
</dbReference>